<dbReference type="GO" id="GO:1990904">
    <property type="term" value="C:ribonucleoprotein complex"/>
    <property type="evidence" value="ECO:0007669"/>
    <property type="project" value="UniProtKB-KW"/>
</dbReference>
<dbReference type="Proteomes" id="UP000094112">
    <property type="component" value="Unassembled WGS sequence"/>
</dbReference>
<protein>
    <recommendedName>
        <fullName evidence="5">Ribosomal eL28/Mak16 domain-containing protein</fullName>
    </recommendedName>
</protein>
<evidence type="ECO:0000256" key="3">
    <source>
        <dbReference type="ARBA" id="ARBA00023274"/>
    </source>
</evidence>
<name>A0A1E3P7D4_WICAA</name>
<dbReference type="InterPro" id="IPR002672">
    <property type="entry name" value="Ribosomal_eL28"/>
</dbReference>
<dbReference type="EMBL" id="KV454209">
    <property type="protein sequence ID" value="ODQ61278.1"/>
    <property type="molecule type" value="Genomic_DNA"/>
</dbReference>
<dbReference type="OrthoDB" id="338850at2759"/>
<dbReference type="Pfam" id="PF01778">
    <property type="entry name" value="Ribosomal_L28e"/>
    <property type="match status" value="1"/>
</dbReference>
<gene>
    <name evidence="6" type="ORF">WICANDRAFT_61837</name>
</gene>
<evidence type="ECO:0000256" key="4">
    <source>
        <dbReference type="SAM" id="MobiDB-lite"/>
    </source>
</evidence>
<feature type="domain" description="Ribosomal eL28/Mak16" evidence="5">
    <location>
        <begin position="9"/>
        <end position="121"/>
    </location>
</feature>
<feature type="compositionally biased region" description="Low complexity" evidence="4">
    <location>
        <begin position="126"/>
        <end position="136"/>
    </location>
</feature>
<sequence>MSNVSNDFIWALTSRQSSFLVKRPNVVLSRDPFNVSGKNTKTSSGLANEKAFGITQNDGKITVISKSTKNSNKPAKNIISRTYSQHKSPRRTALAVSNLAKGYRDDLRAVAVKRVSQYTRSKTAKKSYASSTRGKK</sequence>
<dbReference type="Gene3D" id="3.30.390.110">
    <property type="match status" value="1"/>
</dbReference>
<dbReference type="GO" id="GO:0003735">
    <property type="term" value="F:structural constituent of ribosome"/>
    <property type="evidence" value="ECO:0007669"/>
    <property type="project" value="InterPro"/>
</dbReference>
<dbReference type="PANTHER" id="PTHR10544">
    <property type="entry name" value="60S RIBOSOMAL PROTEIN L28"/>
    <property type="match status" value="1"/>
</dbReference>
<keyword evidence="2" id="KW-0689">Ribosomal protein</keyword>
<keyword evidence="3" id="KW-0687">Ribonucleoprotein</keyword>
<keyword evidence="7" id="KW-1185">Reference proteome</keyword>
<dbReference type="GO" id="GO:0005840">
    <property type="term" value="C:ribosome"/>
    <property type="evidence" value="ECO:0007669"/>
    <property type="project" value="UniProtKB-KW"/>
</dbReference>
<reference evidence="6 7" key="1">
    <citation type="journal article" date="2016" name="Proc. Natl. Acad. Sci. U.S.A.">
        <title>Comparative genomics of biotechnologically important yeasts.</title>
        <authorList>
            <person name="Riley R."/>
            <person name="Haridas S."/>
            <person name="Wolfe K.H."/>
            <person name="Lopes M.R."/>
            <person name="Hittinger C.T."/>
            <person name="Goeker M."/>
            <person name="Salamov A.A."/>
            <person name="Wisecaver J.H."/>
            <person name="Long T.M."/>
            <person name="Calvey C.H."/>
            <person name="Aerts A.L."/>
            <person name="Barry K.W."/>
            <person name="Choi C."/>
            <person name="Clum A."/>
            <person name="Coughlan A.Y."/>
            <person name="Deshpande S."/>
            <person name="Douglass A.P."/>
            <person name="Hanson S.J."/>
            <person name="Klenk H.-P."/>
            <person name="LaButti K.M."/>
            <person name="Lapidus A."/>
            <person name="Lindquist E.A."/>
            <person name="Lipzen A.M."/>
            <person name="Meier-Kolthoff J.P."/>
            <person name="Ohm R.A."/>
            <person name="Otillar R.P."/>
            <person name="Pangilinan J.L."/>
            <person name="Peng Y."/>
            <person name="Rokas A."/>
            <person name="Rosa C.A."/>
            <person name="Scheuner C."/>
            <person name="Sibirny A.A."/>
            <person name="Slot J.C."/>
            <person name="Stielow J.B."/>
            <person name="Sun H."/>
            <person name="Kurtzman C.P."/>
            <person name="Blackwell M."/>
            <person name="Grigoriev I.V."/>
            <person name="Jeffries T.W."/>
        </authorList>
    </citation>
    <scope>NUCLEOTIDE SEQUENCE [LARGE SCALE GENOMIC DNA]</scope>
    <source>
        <strain evidence="7">ATCC 58044 / CBS 1984 / NCYC 433 / NRRL Y-366-8</strain>
    </source>
</reference>
<feature type="region of interest" description="Disordered" evidence="4">
    <location>
        <begin position="116"/>
        <end position="136"/>
    </location>
</feature>
<dbReference type="STRING" id="683960.A0A1E3P7D4"/>
<evidence type="ECO:0000256" key="1">
    <source>
        <dbReference type="ARBA" id="ARBA00007926"/>
    </source>
</evidence>
<dbReference type="RefSeq" id="XP_019040485.1">
    <property type="nucleotide sequence ID" value="XM_019183253.1"/>
</dbReference>
<evidence type="ECO:0000313" key="6">
    <source>
        <dbReference type="EMBL" id="ODQ61278.1"/>
    </source>
</evidence>
<organism evidence="6 7">
    <name type="scientific">Wickerhamomyces anomalus (strain ATCC 58044 / CBS 1984 / NCYC 433 / NRRL Y-366-8)</name>
    <name type="common">Yeast</name>
    <name type="synonym">Hansenula anomala</name>
    <dbReference type="NCBI Taxonomy" id="683960"/>
    <lineage>
        <taxon>Eukaryota</taxon>
        <taxon>Fungi</taxon>
        <taxon>Dikarya</taxon>
        <taxon>Ascomycota</taxon>
        <taxon>Saccharomycotina</taxon>
        <taxon>Saccharomycetes</taxon>
        <taxon>Phaffomycetales</taxon>
        <taxon>Wickerhamomycetaceae</taxon>
        <taxon>Wickerhamomyces</taxon>
    </lineage>
</organism>
<dbReference type="GO" id="GO:0006412">
    <property type="term" value="P:translation"/>
    <property type="evidence" value="ECO:0007669"/>
    <property type="project" value="InterPro"/>
</dbReference>
<dbReference type="InterPro" id="IPR029004">
    <property type="entry name" value="Ribosomal_eL28/Mak16"/>
</dbReference>
<evidence type="ECO:0000256" key="2">
    <source>
        <dbReference type="ARBA" id="ARBA00022980"/>
    </source>
</evidence>
<evidence type="ECO:0000313" key="7">
    <source>
        <dbReference type="Proteomes" id="UP000094112"/>
    </source>
</evidence>
<dbReference type="GeneID" id="30200499"/>
<accession>A0A1E3P7D4</accession>
<dbReference type="AlphaFoldDB" id="A0A1E3P7D4"/>
<evidence type="ECO:0000259" key="5">
    <source>
        <dbReference type="Pfam" id="PF01778"/>
    </source>
</evidence>
<comment type="similarity">
    <text evidence="1">Belongs to the eukaryotic ribosomal protein eL28 family.</text>
</comment>
<proteinExistence type="inferred from homology"/>